<sequence>MDKFKDKIFDKAEYFLDLFTKGREFTEELLKENERLRYELLKLERSKNFPDELLNPSNTRMLSTIEEMEEQIDRLKEKIAAVEAENIDFAKRYVDIEEENDKLANLYVASFHLHSTLELQTIMKTISEIIIDLVGAEKFAVYVTENEPGKLMPVIAEGMNLKDLKFINVGQGKEGEIAATGDIFFVPQEDDHPAETGEPIVIIPLKMKDELMGLISIYSLLSQKAKLTHIDFELFSLLASHAASALFSAKMYSISNRKLSTMEGIFELLKDS</sequence>
<name>A0A1F7RMD0_9BACT</name>
<dbReference type="InterPro" id="IPR029016">
    <property type="entry name" value="GAF-like_dom_sf"/>
</dbReference>
<comment type="caution">
    <text evidence="3">The sequence shown here is derived from an EMBL/GenBank/DDBJ whole genome shotgun (WGS) entry which is preliminary data.</text>
</comment>
<dbReference type="InterPro" id="IPR003018">
    <property type="entry name" value="GAF"/>
</dbReference>
<keyword evidence="1" id="KW-0175">Coiled coil</keyword>
<evidence type="ECO:0000313" key="3">
    <source>
        <dbReference type="EMBL" id="OGL42736.1"/>
    </source>
</evidence>
<accession>A0A1F7RMD0</accession>
<evidence type="ECO:0000259" key="2">
    <source>
        <dbReference type="Pfam" id="PF13492"/>
    </source>
</evidence>
<dbReference type="EMBL" id="MGDD01000308">
    <property type="protein sequence ID" value="OGL42736.1"/>
    <property type="molecule type" value="Genomic_DNA"/>
</dbReference>
<proteinExistence type="predicted"/>
<reference evidence="3 4" key="1">
    <citation type="journal article" date="2016" name="Nat. Commun.">
        <title>Thousands of microbial genomes shed light on interconnected biogeochemical processes in an aquifer system.</title>
        <authorList>
            <person name="Anantharaman K."/>
            <person name="Brown C.T."/>
            <person name="Hug L.A."/>
            <person name="Sharon I."/>
            <person name="Castelle C.J."/>
            <person name="Probst A.J."/>
            <person name="Thomas B.C."/>
            <person name="Singh A."/>
            <person name="Wilkins M.J."/>
            <person name="Karaoz U."/>
            <person name="Brodie E.L."/>
            <person name="Williams K.H."/>
            <person name="Hubbard S.S."/>
            <person name="Banfield J.F."/>
        </authorList>
    </citation>
    <scope>NUCLEOTIDE SEQUENCE [LARGE SCALE GENOMIC DNA]</scope>
</reference>
<evidence type="ECO:0000256" key="1">
    <source>
        <dbReference type="SAM" id="Coils"/>
    </source>
</evidence>
<gene>
    <name evidence="3" type="ORF">A2161_15285</name>
</gene>
<feature type="coiled-coil region" evidence="1">
    <location>
        <begin position="26"/>
        <end position="92"/>
    </location>
</feature>
<feature type="domain" description="GAF" evidence="2">
    <location>
        <begin position="119"/>
        <end position="246"/>
    </location>
</feature>
<dbReference type="Proteomes" id="UP000179266">
    <property type="component" value="Unassembled WGS sequence"/>
</dbReference>
<dbReference type="SUPFAM" id="SSF55781">
    <property type="entry name" value="GAF domain-like"/>
    <property type="match status" value="1"/>
</dbReference>
<evidence type="ECO:0000313" key="4">
    <source>
        <dbReference type="Proteomes" id="UP000179266"/>
    </source>
</evidence>
<dbReference type="Pfam" id="PF13492">
    <property type="entry name" value="GAF_3"/>
    <property type="match status" value="1"/>
</dbReference>
<dbReference type="AlphaFoldDB" id="A0A1F7RMD0"/>
<organism evidence="3 4">
    <name type="scientific">Candidatus Schekmanbacteria bacterium RBG_13_48_7</name>
    <dbReference type="NCBI Taxonomy" id="1817878"/>
    <lineage>
        <taxon>Bacteria</taxon>
        <taxon>Candidatus Schekmaniibacteriota</taxon>
    </lineage>
</organism>
<dbReference type="Gene3D" id="3.30.450.40">
    <property type="match status" value="1"/>
</dbReference>
<protein>
    <recommendedName>
        <fullName evidence="2">GAF domain-containing protein</fullName>
    </recommendedName>
</protein>